<dbReference type="SUPFAM" id="SSF49599">
    <property type="entry name" value="TRAF domain-like"/>
    <property type="match status" value="1"/>
</dbReference>
<name>A0A182W870_9DIPT</name>
<evidence type="ECO:0000256" key="1">
    <source>
        <dbReference type="SAM" id="MobiDB-lite"/>
    </source>
</evidence>
<keyword evidence="4" id="KW-1185">Reference proteome</keyword>
<dbReference type="Gene3D" id="2.60.210.10">
    <property type="entry name" value="Apoptosis, Tumor Necrosis Factor Receptor Associated Protein 2, Chain A"/>
    <property type="match status" value="1"/>
</dbReference>
<feature type="compositionally biased region" description="Low complexity" evidence="1">
    <location>
        <begin position="154"/>
        <end position="173"/>
    </location>
</feature>
<sequence>MLIRIYQCEKQLHLTISVMYLAYLLLIAQVVSAATEEKTSSEPPDSPYETQTAQCTITSGDIEASAQASISKTLVGVCGSDEMLEAFRTLETKMLEEMYNLRRMIRDPYFSPPPLRPSVYKSMKRTTTTSNTSSNTALPQPTVEKGEGSQIATPSSKNKNESSSPASTTMPSAQVVFPVDEYDEEDEDEGYVETNSGVKKANSELVKKLTMSGPNNNHTVSRVSLDDTILHPVSSPIDFKPIDKPTETKFLTGGLRDYEVYRFNNTVISSGDAKVFKYFWKIENFMKRVRSTLNINGATFSSPVFVISGLNLRLHAKTVMKSNGEVLYVQLEQLSASDDALRKTPNVILASGALYGQVETKTFFRHKIMILNQDKPFSDLISTDLTNTNAKFEAPLSALTAEPYLKDDKLLIKVIIFL</sequence>
<dbReference type="InterPro" id="IPR008974">
    <property type="entry name" value="TRAF-like"/>
</dbReference>
<feature type="region of interest" description="Disordered" evidence="1">
    <location>
        <begin position="112"/>
        <end position="175"/>
    </location>
</feature>
<keyword evidence="2" id="KW-1133">Transmembrane helix</keyword>
<dbReference type="AlphaFoldDB" id="A0A182W870"/>
<feature type="transmembrane region" description="Helical" evidence="2">
    <location>
        <begin position="12"/>
        <end position="31"/>
    </location>
</feature>
<reference evidence="4" key="1">
    <citation type="submission" date="2013-03" db="EMBL/GenBank/DDBJ databases">
        <title>The Genome Sequence of Anopheles minimus MINIMUS1.</title>
        <authorList>
            <consortium name="The Broad Institute Genomics Platform"/>
            <person name="Neafsey D.E."/>
            <person name="Walton C."/>
            <person name="Walker B."/>
            <person name="Young S.K."/>
            <person name="Zeng Q."/>
            <person name="Gargeya S."/>
            <person name="Fitzgerald M."/>
            <person name="Haas B."/>
            <person name="Abouelleil A."/>
            <person name="Allen A.W."/>
            <person name="Alvarado L."/>
            <person name="Arachchi H.M."/>
            <person name="Berlin A.M."/>
            <person name="Chapman S.B."/>
            <person name="Gainer-Dewar J."/>
            <person name="Goldberg J."/>
            <person name="Griggs A."/>
            <person name="Gujja S."/>
            <person name="Hansen M."/>
            <person name="Howarth C."/>
            <person name="Imamovic A."/>
            <person name="Ireland A."/>
            <person name="Larimer J."/>
            <person name="McCowan C."/>
            <person name="Murphy C."/>
            <person name="Pearson M."/>
            <person name="Poon T.W."/>
            <person name="Priest M."/>
            <person name="Roberts A."/>
            <person name="Saif S."/>
            <person name="Shea T."/>
            <person name="Sisk P."/>
            <person name="Sykes S."/>
            <person name="Wortman J."/>
            <person name="Nusbaum C."/>
            <person name="Birren B."/>
        </authorList>
    </citation>
    <scope>NUCLEOTIDE SEQUENCE [LARGE SCALE GENOMIC DNA]</scope>
    <source>
        <strain evidence="4">MINIMUS1</strain>
    </source>
</reference>
<dbReference type="Proteomes" id="UP000075920">
    <property type="component" value="Unassembled WGS sequence"/>
</dbReference>
<proteinExistence type="predicted"/>
<dbReference type="VEuPathDB" id="VectorBase:AMIN006544"/>
<keyword evidence="2" id="KW-0472">Membrane</keyword>
<accession>A0A182W870</accession>
<evidence type="ECO:0000256" key="2">
    <source>
        <dbReference type="SAM" id="Phobius"/>
    </source>
</evidence>
<protein>
    <submittedName>
        <fullName evidence="3">Uncharacterized protein</fullName>
    </submittedName>
</protein>
<dbReference type="EnsemblMetazoa" id="AMIN006544-RA">
    <property type="protein sequence ID" value="AMIN006544-PA"/>
    <property type="gene ID" value="AMIN006544"/>
</dbReference>
<evidence type="ECO:0000313" key="4">
    <source>
        <dbReference type="Proteomes" id="UP000075920"/>
    </source>
</evidence>
<reference evidence="3" key="2">
    <citation type="submission" date="2020-05" db="UniProtKB">
        <authorList>
            <consortium name="EnsemblMetazoa"/>
        </authorList>
    </citation>
    <scope>IDENTIFICATION</scope>
    <source>
        <strain evidence="3">MINIMUS1</strain>
    </source>
</reference>
<dbReference type="STRING" id="112268.A0A182W870"/>
<keyword evidence="2" id="KW-0812">Transmembrane</keyword>
<organism evidence="3 4">
    <name type="scientific">Anopheles minimus</name>
    <dbReference type="NCBI Taxonomy" id="112268"/>
    <lineage>
        <taxon>Eukaryota</taxon>
        <taxon>Metazoa</taxon>
        <taxon>Ecdysozoa</taxon>
        <taxon>Arthropoda</taxon>
        <taxon>Hexapoda</taxon>
        <taxon>Insecta</taxon>
        <taxon>Pterygota</taxon>
        <taxon>Neoptera</taxon>
        <taxon>Endopterygota</taxon>
        <taxon>Diptera</taxon>
        <taxon>Nematocera</taxon>
        <taxon>Culicoidea</taxon>
        <taxon>Culicidae</taxon>
        <taxon>Anophelinae</taxon>
        <taxon>Anopheles</taxon>
    </lineage>
</organism>
<feature type="compositionally biased region" description="Low complexity" evidence="1">
    <location>
        <begin position="126"/>
        <end position="136"/>
    </location>
</feature>
<evidence type="ECO:0000313" key="3">
    <source>
        <dbReference type="EnsemblMetazoa" id="AMIN006544-PA"/>
    </source>
</evidence>